<protein>
    <recommendedName>
        <fullName evidence="2">FAN-like N-terminal PH domain-containing protein</fullName>
    </recommendedName>
</protein>
<reference evidence="3" key="1">
    <citation type="submission" date="2021-02" db="EMBL/GenBank/DDBJ databases">
        <authorList>
            <person name="Dougan E. K."/>
            <person name="Rhodes N."/>
            <person name="Thang M."/>
            <person name="Chan C."/>
        </authorList>
    </citation>
    <scope>NUCLEOTIDE SEQUENCE</scope>
</reference>
<dbReference type="InterPro" id="IPR057496">
    <property type="entry name" value="FAN-like_PH"/>
</dbReference>
<accession>A0A813LVS3</accession>
<evidence type="ECO:0000313" key="3">
    <source>
        <dbReference type="EMBL" id="CAE8740197.1"/>
    </source>
</evidence>
<dbReference type="Gene3D" id="3.30.200.20">
    <property type="entry name" value="Phosphorylase Kinase, domain 1"/>
    <property type="match status" value="1"/>
</dbReference>
<dbReference type="Gene3D" id="3.90.79.10">
    <property type="entry name" value="Nucleoside Triphosphate Pyrophosphohydrolase"/>
    <property type="match status" value="1"/>
</dbReference>
<evidence type="ECO:0000313" key="4">
    <source>
        <dbReference type="Proteomes" id="UP000626109"/>
    </source>
</evidence>
<dbReference type="GO" id="GO:0035770">
    <property type="term" value="C:ribonucleoprotein granule"/>
    <property type="evidence" value="ECO:0007669"/>
    <property type="project" value="TreeGrafter"/>
</dbReference>
<evidence type="ECO:0000256" key="1">
    <source>
        <dbReference type="SAM" id="MobiDB-lite"/>
    </source>
</evidence>
<dbReference type="Pfam" id="PF25400">
    <property type="entry name" value="PH_FAN"/>
    <property type="match status" value="1"/>
</dbReference>
<evidence type="ECO:0000259" key="2">
    <source>
        <dbReference type="Pfam" id="PF25400"/>
    </source>
</evidence>
<gene>
    <name evidence="3" type="ORF">PGLA2088_LOCUS49927</name>
</gene>
<feature type="compositionally biased region" description="Low complexity" evidence="1">
    <location>
        <begin position="2029"/>
        <end position="2046"/>
    </location>
</feature>
<dbReference type="InterPro" id="IPR050870">
    <property type="entry name" value="FAST_kinase"/>
</dbReference>
<dbReference type="PANTHER" id="PTHR21228:SF40">
    <property type="entry name" value="LD45607P"/>
    <property type="match status" value="1"/>
</dbReference>
<dbReference type="Proteomes" id="UP000626109">
    <property type="component" value="Unassembled WGS sequence"/>
</dbReference>
<feature type="compositionally biased region" description="Acidic residues" evidence="1">
    <location>
        <begin position="1949"/>
        <end position="1958"/>
    </location>
</feature>
<dbReference type="GO" id="GO:0003723">
    <property type="term" value="F:RNA binding"/>
    <property type="evidence" value="ECO:0007669"/>
    <property type="project" value="TreeGrafter"/>
</dbReference>
<feature type="compositionally biased region" description="Low complexity" evidence="1">
    <location>
        <begin position="2011"/>
        <end position="2021"/>
    </location>
</feature>
<dbReference type="InterPro" id="IPR015797">
    <property type="entry name" value="NUDIX_hydrolase-like_dom_sf"/>
</dbReference>
<dbReference type="PANTHER" id="PTHR21228">
    <property type="entry name" value="FAST LEU-RICH DOMAIN-CONTAINING"/>
    <property type="match status" value="1"/>
</dbReference>
<feature type="region of interest" description="Disordered" evidence="1">
    <location>
        <begin position="1947"/>
        <end position="2053"/>
    </location>
</feature>
<dbReference type="EMBL" id="CAJNNW010037230">
    <property type="protein sequence ID" value="CAE8740197.1"/>
    <property type="molecule type" value="Genomic_DNA"/>
</dbReference>
<feature type="domain" description="FAN-like N-terminal PH" evidence="2">
    <location>
        <begin position="1394"/>
        <end position="1512"/>
    </location>
</feature>
<feature type="compositionally biased region" description="Acidic residues" evidence="1">
    <location>
        <begin position="1996"/>
        <end position="2010"/>
    </location>
</feature>
<proteinExistence type="predicted"/>
<organism evidence="3 4">
    <name type="scientific">Polarella glacialis</name>
    <name type="common">Dinoflagellate</name>
    <dbReference type="NCBI Taxonomy" id="89957"/>
    <lineage>
        <taxon>Eukaryota</taxon>
        <taxon>Sar</taxon>
        <taxon>Alveolata</taxon>
        <taxon>Dinophyceae</taxon>
        <taxon>Suessiales</taxon>
        <taxon>Suessiaceae</taxon>
        <taxon>Polarella</taxon>
    </lineage>
</organism>
<feature type="region of interest" description="Disordered" evidence="1">
    <location>
        <begin position="657"/>
        <end position="693"/>
    </location>
</feature>
<name>A0A813LVS3_POLGL</name>
<sequence length="2053" mass="221405">MEKPRRDKDESDPRVRLFVASSGWPYKPSYTPSRPLLVLSGASAEDQEFPGLLGVSGVHPCRRYAELVCAVVEPQHDCLFIIDVSEVASPSDWRSELARPGRSARMLERWFAKFNPRESTVLAFGEDVSLWAPLLRLNDEQRVSRMIVVGRAPPEGVAGLLAKAEVETTVLEQNSSMGALSEAVARGGGQGDLSLEDLYFVSVEFDIHRKSKQLVQDAANITSQVARLFVAPRVVAPASGGGFEATAAAAAAPVPVPAEVLALLEASPSNSAAAVQGVASHHLVAGMSFSGLVVQVFSCTADGDALRAELADAHGCVDGLFPKSLQSVATRGRFLSLSGQVVTVEGRLLVVASSGEPHRGLRDGYQPAQQGARNVSEWPRRFGCLVLRGRKCVLARSNEQKLYIPADEAHTHETAEQAATRALAEACDIFPEEIALLQNVAPVIVYESDGSGSAPVAVLTVFAALAVNPPPAGSQEDQDTVEDEEDLYDWFPYEQAMSLLLTQHERVAVTSLAAGVAAAVSACVVLPDFPYSFGPRQQACEAASLLLSPPPLPADVPPPPVPEEKLSPWEQAVWTDISEWAGLEVKNAGTVLAAAAEASRGGEAGLQGLQRRQLCGAMGCARDTDELLALVEMRLSEMDAFSCSMAVHKLARHSHDLRAPDASKAGGGESGMSGETHESFLPQREQRVRRDRRSASVLGHSVWPRLIARLCDEARAGRAEPRQLSSSSWALARLRAGDEALPFMRCAAARCASREERSENWDPMSMSLLPWSFATMRLGVQEDRADGRAFECREVPELPELLSSVSAAVSRDGSANWPPGDLSRVVWSWAKLAHRDDALFRKSSMLAVSRLSEFSPGQLSQTIWAFATVGPPDATSHFFPRATEFMLHGAEGLRTDSSEIVQKDGVACGLEAFSPQHLAMAVWAFAAVLYRPEELLSQIGKAVPGKLERLNCQDISMTAWAFTTLLAKERKVYEVLASAAVRTMRDFNHQDLSNTIWAFASAGEYNAALLEAVAEEACKRGHEFGGQHLAMVAWAFTTLRHRHDGLLALIGAITGGARGLGSWSSAKLLAFAFAGLPRMGSDAVLGTRELTLRAMRALLQVVHERLQSSAGDVDADDAWVVHDAVLPWVAGAAIGEGVADCEGWRAVSSILAKQRLRLQGLLTGSEDFEAILFSERPKETTVLRRFQESVQIFGIRGLGCEHSWRLLSDLGVRRVSAEVAAAAAGIGNRAMSEKTSGEPGRGERANWCFFRCVVSVVGVDGTVLSAQEPGRIISSSVVNYREDYGGMVSVKLHHDRVDHRSWDAEFRAMGRVAAAARSLLLGNTQGPGCRAAAESAAAAFLRDGARSNAAETPGQEVEGLGAGASRQAEASVEGRLEVYVTEVSTALSEDFAALKASETYVADVSATMALTRRGQVAESKGRLRICSKSIIFQPDEVGASIMKFPYRQVKSIEGAADADRIALECEQFVQVATKTGAETRIVTPFTSLKSKIAVTFQVHYASAAEYLSMLIVLKVSLAASGQPPAVASAALKKYRAVAQAASFLGEGAGLALKHVPLNRDSVRVAATLGSTLIGMACGSQPGIFECATLASSPLPTPRTRAVVARIAMSCGELLGAMPLHMFWDSAYIMYSGILGHLVKSVLPNVAIAESASIAQASACYVVGQVAEVVIVHDVLYPHPVRINTLVLRVDPLVFVVPGPTIGLLMLVWRWLHVVMPLLLWTLDRHTWNKRPTSHHEAVRLPRISESGPFVRFPPTCVLQVGGGRGNRVRRYECTRQRERQRERAESGPCAGHREQVFFQTQASVDGLTICLDRAKALSSNAVSTHARYHCSCSGDSSGGRRLADDYEVSKKVLGEGCSGLVVMAKGRHDGRKYALKKIQKLKVQVKADEVKDVLGWRVFLVNVSGLSSVGVEDDKCPDIILVKKVFKRSKGKKRAWELKRIQKEREDGGEVIDDENDMEEMKRDLEEDPEMRRGVNMYRTSAEPGSSSKAAPAQPDGDDEDDEDEDEDAPEVPLAELLEGLELGDDSSPDSSPGLTLPAAPNANEAPADDKMS</sequence>
<dbReference type="GO" id="GO:0000963">
    <property type="term" value="P:mitochondrial RNA processing"/>
    <property type="evidence" value="ECO:0007669"/>
    <property type="project" value="TreeGrafter"/>
</dbReference>
<dbReference type="GO" id="GO:0005759">
    <property type="term" value="C:mitochondrial matrix"/>
    <property type="evidence" value="ECO:0007669"/>
    <property type="project" value="TreeGrafter"/>
</dbReference>
<feature type="compositionally biased region" description="Basic and acidic residues" evidence="1">
    <location>
        <begin position="1959"/>
        <end position="1973"/>
    </location>
</feature>
<dbReference type="SUPFAM" id="SSF55811">
    <property type="entry name" value="Nudix"/>
    <property type="match status" value="1"/>
</dbReference>
<comment type="caution">
    <text evidence="3">The sequence shown here is derived from an EMBL/GenBank/DDBJ whole genome shotgun (WGS) entry which is preliminary data.</text>
</comment>
<dbReference type="GO" id="GO:0044528">
    <property type="term" value="P:regulation of mitochondrial mRNA stability"/>
    <property type="evidence" value="ECO:0007669"/>
    <property type="project" value="TreeGrafter"/>
</dbReference>